<evidence type="ECO:0000313" key="1">
    <source>
        <dbReference type="EMBL" id="PWN65814.1"/>
    </source>
</evidence>
<dbReference type="AlphaFoldDB" id="A0A316WWM8"/>
<dbReference type="EMBL" id="PPEG02000001">
    <property type="protein sequence ID" value="PWN65814.1"/>
    <property type="molecule type" value="Genomic_DNA"/>
</dbReference>
<comment type="caution">
    <text evidence="1">The sequence shown here is derived from an EMBL/GenBank/DDBJ whole genome shotgun (WGS) entry which is preliminary data.</text>
</comment>
<evidence type="ECO:0000313" key="2">
    <source>
        <dbReference type="Proteomes" id="UP000236413"/>
    </source>
</evidence>
<evidence type="ECO:0008006" key="3">
    <source>
        <dbReference type="Google" id="ProtNLM"/>
    </source>
</evidence>
<proteinExistence type="predicted"/>
<accession>A0A316WWM8</accession>
<reference evidence="1 2" key="1">
    <citation type="submission" date="2018-04" db="EMBL/GenBank/DDBJ databases">
        <title>Chryseobacterium oncorhynchi 701B-08T from rainbow trout, and Chryseobacterium viscerum 687B-08T from diseased fish.</title>
        <authorList>
            <person name="Jeong J.-J."/>
            <person name="Lee Y.J."/>
            <person name="Pathiraja D."/>
            <person name="Park B."/>
            <person name="Choi I.-G."/>
            <person name="Kim K.D."/>
        </authorList>
    </citation>
    <scope>NUCLEOTIDE SEQUENCE [LARGE SCALE GENOMIC DNA]</scope>
    <source>
        <strain evidence="1 2">687B-08</strain>
    </source>
</reference>
<name>A0A316WWM8_9FLAO</name>
<dbReference type="RefSeq" id="WP_103232125.1">
    <property type="nucleotide sequence ID" value="NZ_PPEG02000001.1"/>
</dbReference>
<organism evidence="1 2">
    <name type="scientific">Chryseobacterium viscerum</name>
    <dbReference type="NCBI Taxonomy" id="1037377"/>
    <lineage>
        <taxon>Bacteria</taxon>
        <taxon>Pseudomonadati</taxon>
        <taxon>Bacteroidota</taxon>
        <taxon>Flavobacteriia</taxon>
        <taxon>Flavobacteriales</taxon>
        <taxon>Weeksellaceae</taxon>
        <taxon>Chryseobacterium group</taxon>
        <taxon>Chryseobacterium</taxon>
    </lineage>
</organism>
<gene>
    <name evidence="1" type="ORF">C1634_003515</name>
</gene>
<dbReference type="Proteomes" id="UP000236413">
    <property type="component" value="Unassembled WGS sequence"/>
</dbReference>
<protein>
    <recommendedName>
        <fullName evidence="3">DUF4177 domain-containing protein</fullName>
    </recommendedName>
</protein>
<sequence>MEYKVIPFVATANQQNMSAKNIAEQLDNLIKVHSIDGWEYVRLESVSTYIQPVQGCFGNTAKPGYMTSYQMAVFSKKENEKSINSSY</sequence>